<feature type="transmembrane region" description="Helical" evidence="5">
    <location>
        <begin position="175"/>
        <end position="197"/>
    </location>
</feature>
<evidence type="ECO:0000313" key="7">
    <source>
        <dbReference type="Proteomes" id="UP000694549"/>
    </source>
</evidence>
<dbReference type="AlphaFoldDB" id="A0A8B9VYS3"/>
<evidence type="ECO:0000256" key="3">
    <source>
        <dbReference type="ARBA" id="ARBA00022989"/>
    </source>
</evidence>
<dbReference type="GO" id="GO:0050811">
    <property type="term" value="F:GABA receptor binding"/>
    <property type="evidence" value="ECO:0007669"/>
    <property type="project" value="TreeGrafter"/>
</dbReference>
<feature type="transmembrane region" description="Helical" evidence="5">
    <location>
        <begin position="127"/>
        <end position="147"/>
    </location>
</feature>
<accession>A0A8B9VYS3</accession>
<dbReference type="InterPro" id="IPR019372">
    <property type="entry name" value="LHFPL"/>
</dbReference>
<keyword evidence="4 5" id="KW-0472">Membrane</keyword>
<reference evidence="6" key="2">
    <citation type="submission" date="2025-09" db="UniProtKB">
        <authorList>
            <consortium name="Ensembl"/>
        </authorList>
    </citation>
    <scope>IDENTIFICATION</scope>
</reference>
<keyword evidence="7" id="KW-1185">Reference proteome</keyword>
<keyword evidence="2 5" id="KW-0812">Transmembrane</keyword>
<organism evidence="6 7">
    <name type="scientific">Anas zonorhyncha</name>
    <name type="common">Eastern spot-billed duck</name>
    <dbReference type="NCBI Taxonomy" id="75864"/>
    <lineage>
        <taxon>Eukaryota</taxon>
        <taxon>Metazoa</taxon>
        <taxon>Chordata</taxon>
        <taxon>Craniata</taxon>
        <taxon>Vertebrata</taxon>
        <taxon>Euteleostomi</taxon>
        <taxon>Archelosauria</taxon>
        <taxon>Archosauria</taxon>
        <taxon>Dinosauria</taxon>
        <taxon>Saurischia</taxon>
        <taxon>Theropoda</taxon>
        <taxon>Coelurosauria</taxon>
        <taxon>Aves</taxon>
        <taxon>Neognathae</taxon>
        <taxon>Galloanserae</taxon>
        <taxon>Anseriformes</taxon>
        <taxon>Anatidae</taxon>
        <taxon>Anatinae</taxon>
        <taxon>Anas</taxon>
    </lineage>
</organism>
<keyword evidence="3 5" id="KW-1133">Transmembrane helix</keyword>
<protein>
    <submittedName>
        <fullName evidence="6">LHFPL tetraspan subfamily member 4</fullName>
    </submittedName>
</protein>
<dbReference type="GO" id="GO:0097112">
    <property type="term" value="P:gamma-aminobutyric acid receptor clustering"/>
    <property type="evidence" value="ECO:0007669"/>
    <property type="project" value="TreeGrafter"/>
</dbReference>
<dbReference type="Gene3D" id="1.20.140.150">
    <property type="match status" value="1"/>
</dbReference>
<evidence type="ECO:0000256" key="5">
    <source>
        <dbReference type="SAM" id="Phobius"/>
    </source>
</evidence>
<dbReference type="Pfam" id="PF10242">
    <property type="entry name" value="L_HMGIC_fpl"/>
    <property type="match status" value="1"/>
</dbReference>
<feature type="transmembrane region" description="Helical" evidence="5">
    <location>
        <begin position="21"/>
        <end position="46"/>
    </location>
</feature>
<comment type="subcellular location">
    <subcellularLocation>
        <location evidence="1">Membrane</location>
        <topology evidence="1">Multi-pass membrane protein</topology>
    </subcellularLocation>
</comment>
<evidence type="ECO:0000256" key="4">
    <source>
        <dbReference type="ARBA" id="ARBA00023136"/>
    </source>
</evidence>
<feature type="transmembrane region" description="Helical" evidence="5">
    <location>
        <begin position="94"/>
        <end position="118"/>
    </location>
</feature>
<proteinExistence type="predicted"/>
<dbReference type="Proteomes" id="UP000694549">
    <property type="component" value="Unplaced"/>
</dbReference>
<evidence type="ECO:0000256" key="1">
    <source>
        <dbReference type="ARBA" id="ARBA00004141"/>
    </source>
</evidence>
<dbReference type="PANTHER" id="PTHR12489">
    <property type="entry name" value="LIPOMA HMGIC FUSION PARTNER-LIKE PROTEIN"/>
    <property type="match status" value="1"/>
</dbReference>
<dbReference type="GO" id="GO:0060077">
    <property type="term" value="C:inhibitory synapse"/>
    <property type="evidence" value="ECO:0007669"/>
    <property type="project" value="TreeGrafter"/>
</dbReference>
<evidence type="ECO:0000313" key="6">
    <source>
        <dbReference type="Ensembl" id="ENSAZOP00000030147.1"/>
    </source>
</evidence>
<name>A0A8B9VYS3_9AVES</name>
<evidence type="ECO:0000256" key="2">
    <source>
        <dbReference type="ARBA" id="ARBA00022692"/>
    </source>
</evidence>
<sequence length="325" mass="35294">MLPSQEASKLYHENYVRNSRAIGVLWAIFTICFAIINVVVFIQPYWVGDSVNTPKPGYFGLFHYCVGSGLASRELACRGSFTDFSTIPSGAFQAAAFFVLLSMVLTLGCITCFALFFFCNTATVYKICAWMQLLAALCLVLGCMIFPDGWDAETIRDMCGEKTGKYSLGDCSVRWAYILAIIGILNALILSFLAFVLGNRQNDLLHEELKTESKGGRRPVSCALRPCGVAARDGAGAVPRPRAGAQGLPPPGMSRALALPPQAAAACHRPAAPSGSGALSLAELENKPRKISGERNTVAVIYLYFSTKFDTVFHKTLLKNIIQIR</sequence>
<dbReference type="PANTHER" id="PTHR12489:SF14">
    <property type="entry name" value="LHFPL TETRASPAN SUBFAMILY MEMBER 4 PROTEIN"/>
    <property type="match status" value="1"/>
</dbReference>
<dbReference type="Ensembl" id="ENSAZOT00000032263.1">
    <property type="protein sequence ID" value="ENSAZOP00000030147.1"/>
    <property type="gene ID" value="ENSAZOG00000018815.1"/>
</dbReference>
<dbReference type="GO" id="GO:0045211">
    <property type="term" value="C:postsynaptic membrane"/>
    <property type="evidence" value="ECO:0007669"/>
    <property type="project" value="TreeGrafter"/>
</dbReference>
<reference evidence="6" key="1">
    <citation type="submission" date="2025-08" db="UniProtKB">
        <authorList>
            <consortium name="Ensembl"/>
        </authorList>
    </citation>
    <scope>IDENTIFICATION</scope>
</reference>
<dbReference type="GO" id="GO:0007605">
    <property type="term" value="P:sensory perception of sound"/>
    <property type="evidence" value="ECO:0007669"/>
    <property type="project" value="TreeGrafter"/>
</dbReference>